<protein>
    <submittedName>
        <fullName evidence="1">Uncharacterized protein</fullName>
    </submittedName>
</protein>
<dbReference type="EMBL" id="LABZ01000122">
    <property type="protein sequence ID" value="KMO38499.1"/>
    <property type="molecule type" value="Genomic_DNA"/>
</dbReference>
<evidence type="ECO:0000313" key="2">
    <source>
        <dbReference type="Proteomes" id="UP000036449"/>
    </source>
</evidence>
<proteinExistence type="predicted"/>
<comment type="caution">
    <text evidence="1">The sequence shown here is derived from an EMBL/GenBank/DDBJ whole genome shotgun (WGS) entry which is preliminary data.</text>
</comment>
<keyword evidence="2" id="KW-1185">Reference proteome</keyword>
<name>A0A0J6SXR0_9HYPH</name>
<evidence type="ECO:0000313" key="1">
    <source>
        <dbReference type="EMBL" id="KMO38499.1"/>
    </source>
</evidence>
<gene>
    <name evidence="1" type="ORF">VQ03_17265</name>
</gene>
<reference evidence="1 2" key="1">
    <citation type="submission" date="2015-03" db="EMBL/GenBank/DDBJ databases">
        <title>Genome sequencing of Methylobacterium tarhaniae DSM 25844.</title>
        <authorList>
            <person name="Chaudhry V."/>
            <person name="Patil P.B."/>
        </authorList>
    </citation>
    <scope>NUCLEOTIDE SEQUENCE [LARGE SCALE GENOMIC DNA]</scope>
    <source>
        <strain evidence="1 2">DSM 25844</strain>
    </source>
</reference>
<dbReference type="Proteomes" id="UP000036449">
    <property type="component" value="Unassembled WGS sequence"/>
</dbReference>
<dbReference type="AlphaFoldDB" id="A0A0J6SXR0"/>
<accession>A0A0J6SXR0</accession>
<sequence>MWASRERSPMKFGEGVPRWARRRAERHLARHADGKIVRWMSFASGQQRVRAEPVPFETGGNVLPFIRRNAVTEPGRAIAPLDATGS</sequence>
<organism evidence="1 2">
    <name type="scientific">Methylobacterium tarhaniae</name>
    <dbReference type="NCBI Taxonomy" id="1187852"/>
    <lineage>
        <taxon>Bacteria</taxon>
        <taxon>Pseudomonadati</taxon>
        <taxon>Pseudomonadota</taxon>
        <taxon>Alphaproteobacteria</taxon>
        <taxon>Hyphomicrobiales</taxon>
        <taxon>Methylobacteriaceae</taxon>
        <taxon>Methylobacterium</taxon>
    </lineage>
</organism>
<dbReference type="PATRIC" id="fig|1187852.3.peg.730"/>